<gene>
    <name evidence="8" type="ORF">GDO54_014591</name>
</gene>
<comment type="caution">
    <text evidence="8">The sequence shown here is derived from an EMBL/GenBank/DDBJ whole genome shotgun (WGS) entry which is preliminary data.</text>
</comment>
<dbReference type="Proteomes" id="UP001181693">
    <property type="component" value="Unassembled WGS sequence"/>
</dbReference>
<feature type="compositionally biased region" description="Polar residues" evidence="6">
    <location>
        <begin position="182"/>
        <end position="191"/>
    </location>
</feature>
<dbReference type="AlphaFoldDB" id="A0AAV3AL28"/>
<feature type="domain" description="Selenoprotein P N-terminal" evidence="7">
    <location>
        <begin position="1"/>
        <end position="159"/>
    </location>
</feature>
<dbReference type="EMBL" id="DYDO01000006">
    <property type="protein sequence ID" value="DBA23700.1"/>
    <property type="molecule type" value="Genomic_DNA"/>
</dbReference>
<comment type="subcellular location">
    <subcellularLocation>
        <location evidence="1">Secreted</location>
    </subcellularLocation>
</comment>
<protein>
    <recommendedName>
        <fullName evidence="7">Selenoprotein P N-terminal domain-containing protein</fullName>
    </recommendedName>
</protein>
<evidence type="ECO:0000256" key="2">
    <source>
        <dbReference type="ARBA" id="ARBA00022525"/>
    </source>
</evidence>
<dbReference type="PANTHER" id="PTHR10105">
    <property type="entry name" value="SELENOPROTEIN P"/>
    <property type="match status" value="1"/>
</dbReference>
<dbReference type="GO" id="GO:0005576">
    <property type="term" value="C:extracellular region"/>
    <property type="evidence" value="ECO:0007669"/>
    <property type="project" value="UniProtKB-SubCell"/>
</dbReference>
<evidence type="ECO:0000256" key="1">
    <source>
        <dbReference type="ARBA" id="ARBA00004613"/>
    </source>
</evidence>
<evidence type="ECO:0000256" key="4">
    <source>
        <dbReference type="ARBA" id="ARBA00022933"/>
    </source>
</evidence>
<dbReference type="PANTHER" id="PTHR10105:SF3">
    <property type="entry name" value="SELENOPROTEIN P"/>
    <property type="match status" value="1"/>
</dbReference>
<reference evidence="8" key="1">
    <citation type="thesis" date="2020" institute="ProQuest LLC" country="789 East Eisenhower Parkway, Ann Arbor, MI, USA">
        <title>Comparative Genomics and Chromosome Evolution.</title>
        <authorList>
            <person name="Mudd A.B."/>
        </authorList>
    </citation>
    <scope>NUCLEOTIDE SEQUENCE</scope>
    <source>
        <strain evidence="8">1538</strain>
        <tissue evidence="8">Blood</tissue>
    </source>
</reference>
<dbReference type="Pfam" id="PF04592">
    <property type="entry name" value="SelP_N"/>
    <property type="match status" value="1"/>
</dbReference>
<sequence>MVINNQEERSRLKHDELKSRVSEYIPVYQQEVEQPDVWKQLNGNKDDFLIYDRCGRLVKHIKLPYAFLQFNYVEDAIKSVYCENTCGDCKHKISEDVCKTEEELAAQDKVEAEPVDANRHHRHHHHHHKHGHHEQEEAKVADASEPNANVHSKPHHHHEEDRVGEVDDVRPEHPSENRVAESDSQPLRNKL</sequence>
<dbReference type="InterPro" id="IPR007671">
    <property type="entry name" value="Selenoprotein-P_N"/>
</dbReference>
<feature type="compositionally biased region" description="Basic and acidic residues" evidence="6">
    <location>
        <begin position="133"/>
        <end position="142"/>
    </location>
</feature>
<evidence type="ECO:0000259" key="7">
    <source>
        <dbReference type="Pfam" id="PF04592"/>
    </source>
</evidence>
<feature type="compositionally biased region" description="Basic and acidic residues" evidence="6">
    <location>
        <begin position="157"/>
        <end position="181"/>
    </location>
</feature>
<keyword evidence="4" id="KW-0712">Selenocysteine</keyword>
<proteinExistence type="predicted"/>
<accession>A0AAV3AL28</accession>
<evidence type="ECO:0000313" key="9">
    <source>
        <dbReference type="Proteomes" id="UP001181693"/>
    </source>
</evidence>
<name>A0AAV3AL28_PYXAD</name>
<keyword evidence="2" id="KW-0964">Secreted</keyword>
<evidence type="ECO:0000256" key="5">
    <source>
        <dbReference type="ARBA" id="ARBA00023180"/>
    </source>
</evidence>
<feature type="region of interest" description="Disordered" evidence="6">
    <location>
        <begin position="116"/>
        <end position="191"/>
    </location>
</feature>
<evidence type="ECO:0000256" key="3">
    <source>
        <dbReference type="ARBA" id="ARBA00022729"/>
    </source>
</evidence>
<dbReference type="GO" id="GO:0008430">
    <property type="term" value="F:selenium binding"/>
    <property type="evidence" value="ECO:0007669"/>
    <property type="project" value="InterPro"/>
</dbReference>
<dbReference type="InterPro" id="IPR037941">
    <property type="entry name" value="SeP"/>
</dbReference>
<keyword evidence="5" id="KW-0325">Glycoprotein</keyword>
<dbReference type="GO" id="GO:0001887">
    <property type="term" value="P:selenium compound metabolic process"/>
    <property type="evidence" value="ECO:0007669"/>
    <property type="project" value="TreeGrafter"/>
</dbReference>
<feature type="compositionally biased region" description="Basic residues" evidence="6">
    <location>
        <begin position="119"/>
        <end position="132"/>
    </location>
</feature>
<evidence type="ECO:0000256" key="6">
    <source>
        <dbReference type="SAM" id="MobiDB-lite"/>
    </source>
</evidence>
<keyword evidence="9" id="KW-1185">Reference proteome</keyword>
<organism evidence="8 9">
    <name type="scientific">Pyxicephalus adspersus</name>
    <name type="common">African bullfrog</name>
    <dbReference type="NCBI Taxonomy" id="30357"/>
    <lineage>
        <taxon>Eukaryota</taxon>
        <taxon>Metazoa</taxon>
        <taxon>Chordata</taxon>
        <taxon>Craniata</taxon>
        <taxon>Vertebrata</taxon>
        <taxon>Euteleostomi</taxon>
        <taxon>Amphibia</taxon>
        <taxon>Batrachia</taxon>
        <taxon>Anura</taxon>
        <taxon>Neobatrachia</taxon>
        <taxon>Ranoidea</taxon>
        <taxon>Pyxicephalidae</taxon>
        <taxon>Pyxicephalinae</taxon>
        <taxon>Pyxicephalus</taxon>
    </lineage>
</organism>
<keyword evidence="3" id="KW-0732">Signal</keyword>
<evidence type="ECO:0000313" key="8">
    <source>
        <dbReference type="EMBL" id="DBA23700.1"/>
    </source>
</evidence>